<proteinExistence type="predicted"/>
<accession>A0A075I8D6</accession>
<protein>
    <submittedName>
        <fullName evidence="1">Uncharacterized protein</fullName>
    </submittedName>
</protein>
<reference evidence="1" key="1">
    <citation type="journal article" date="2014" name="Genome Biol. Evol.">
        <title>Pangenome evidence for extensive interdomain horizontal transfer affecting lineage core and shell genes in uncultured planktonic thaumarchaeota and euryarchaeota.</title>
        <authorList>
            <person name="Deschamps P."/>
            <person name="Zivanovic Y."/>
            <person name="Moreira D."/>
            <person name="Rodriguez-Valera F."/>
            <person name="Lopez-Garcia P."/>
        </authorList>
    </citation>
    <scope>NUCLEOTIDE SEQUENCE</scope>
</reference>
<dbReference type="EMBL" id="KF901251">
    <property type="protein sequence ID" value="AIF24130.1"/>
    <property type="molecule type" value="Genomic_DNA"/>
</dbReference>
<evidence type="ECO:0000313" key="1">
    <source>
        <dbReference type="EMBL" id="AIF24130.1"/>
    </source>
</evidence>
<name>A0A075I8D6_9EURY</name>
<organism evidence="1">
    <name type="scientific">uncultured marine group II/III euryarchaeote SAT1000_24_G08</name>
    <dbReference type="NCBI Taxonomy" id="1456569"/>
    <lineage>
        <taxon>Archaea</taxon>
        <taxon>Methanobacteriati</taxon>
        <taxon>Methanobacteriota</taxon>
        <taxon>environmental samples</taxon>
    </lineage>
</organism>
<sequence length="101" mass="11491">MSTLTSFEAEPKFTFEGINHRLFIEGRGFDFRKLSIDSSGSAVLKLDDLEDRLYSLLDFEEPRVIYVVSRTGSEDLILQGCRIKSIIGNECRLSYSKYQAG</sequence>
<dbReference type="AlphaFoldDB" id="A0A075I8D6"/>